<proteinExistence type="predicted"/>
<organism evidence="1 2">
    <name type="scientific">Maudiozyma exigua</name>
    <name type="common">Yeast</name>
    <name type="synonym">Kazachstania exigua</name>
    <dbReference type="NCBI Taxonomy" id="34358"/>
    <lineage>
        <taxon>Eukaryota</taxon>
        <taxon>Fungi</taxon>
        <taxon>Dikarya</taxon>
        <taxon>Ascomycota</taxon>
        <taxon>Saccharomycotina</taxon>
        <taxon>Saccharomycetes</taxon>
        <taxon>Saccharomycetales</taxon>
        <taxon>Saccharomycetaceae</taxon>
        <taxon>Maudiozyma</taxon>
    </lineage>
</organism>
<dbReference type="Proteomes" id="UP000750334">
    <property type="component" value="Unassembled WGS sequence"/>
</dbReference>
<name>A0A9P6WGU9_MAUEX</name>
<dbReference type="OrthoDB" id="20018at2759"/>
<dbReference type="AlphaFoldDB" id="A0A9P6WGU9"/>
<evidence type="ECO:0000313" key="1">
    <source>
        <dbReference type="EMBL" id="KAG0672372.1"/>
    </source>
</evidence>
<gene>
    <name evidence="1" type="primary">BLS1</name>
    <name evidence="1" type="ORF">C6P45_003056</name>
</gene>
<accession>A0A9P6WGU9</accession>
<evidence type="ECO:0000313" key="2">
    <source>
        <dbReference type="Proteomes" id="UP000750334"/>
    </source>
</evidence>
<reference evidence="1 2" key="1">
    <citation type="submission" date="2020-11" db="EMBL/GenBank/DDBJ databases">
        <title>Kefir isolates.</title>
        <authorList>
            <person name="Marcisauskas S."/>
            <person name="Kim Y."/>
            <person name="Blasche S."/>
        </authorList>
    </citation>
    <scope>NUCLEOTIDE SEQUENCE [LARGE SCALE GENOMIC DNA]</scope>
    <source>
        <strain evidence="1 2">OG2</strain>
    </source>
</reference>
<keyword evidence="2" id="KW-1185">Reference proteome</keyword>
<sequence length="104" mass="12398">MSSNKYKDFDQLVKQITQSTKSNELSKTIQEIESNKQYIIDIQLKKLLKLHDKSFKMKCVSPTEELYKKYRRQMRKDGDLQNQAAEIDRDLRIIETAMDIIKQK</sequence>
<protein>
    <submittedName>
        <fullName evidence="1">Bls1p</fullName>
    </submittedName>
</protein>
<dbReference type="EMBL" id="PUHR01000003">
    <property type="protein sequence ID" value="KAG0672372.1"/>
    <property type="molecule type" value="Genomic_DNA"/>
</dbReference>
<comment type="caution">
    <text evidence="1">The sequence shown here is derived from an EMBL/GenBank/DDBJ whole genome shotgun (WGS) entry which is preliminary data.</text>
</comment>